<comment type="function">
    <text evidence="2 10 12">Catalyzes the transfer of a dimethylallyl group onto the adenine at position 37 in tRNAs that read codons beginning with uridine, leading to the formation of N6-(dimethylallyl)adenosine (i(6)A).</text>
</comment>
<dbReference type="GO" id="GO:0006400">
    <property type="term" value="P:tRNA modification"/>
    <property type="evidence" value="ECO:0007669"/>
    <property type="project" value="TreeGrafter"/>
</dbReference>
<evidence type="ECO:0000256" key="2">
    <source>
        <dbReference type="ARBA" id="ARBA00003213"/>
    </source>
</evidence>
<feature type="site" description="Interaction with substrate tRNA" evidence="10">
    <location>
        <position position="131"/>
    </location>
</feature>
<evidence type="ECO:0000256" key="8">
    <source>
        <dbReference type="ARBA" id="ARBA00022842"/>
    </source>
</evidence>
<feature type="binding site" evidence="10">
    <location>
        <begin position="20"/>
        <end position="25"/>
    </location>
    <ligand>
        <name>substrate</name>
    </ligand>
</feature>
<comment type="cofactor">
    <cofactor evidence="1 10">
        <name>Mg(2+)</name>
        <dbReference type="ChEBI" id="CHEBI:18420"/>
    </cofactor>
</comment>
<evidence type="ECO:0000256" key="10">
    <source>
        <dbReference type="HAMAP-Rule" id="MF_00185"/>
    </source>
</evidence>
<dbReference type="EC" id="2.5.1.75" evidence="10"/>
<dbReference type="Gene3D" id="3.40.50.300">
    <property type="entry name" value="P-loop containing nucleotide triphosphate hydrolases"/>
    <property type="match status" value="1"/>
</dbReference>
<keyword evidence="7 10" id="KW-0067">ATP-binding</keyword>
<evidence type="ECO:0000256" key="7">
    <source>
        <dbReference type="ARBA" id="ARBA00022840"/>
    </source>
</evidence>
<evidence type="ECO:0000256" key="4">
    <source>
        <dbReference type="ARBA" id="ARBA00022679"/>
    </source>
</evidence>
<gene>
    <name evidence="10" type="primary">miaA</name>
    <name evidence="15" type="ORF">BECKLFY1418A_GA0070994_10378</name>
    <name evidence="14" type="ORF">BECKLFY1418B_GA0070995_10338</name>
    <name evidence="16" type="ORF">BECKLFY1418C_GA0070996_103712</name>
</gene>
<dbReference type="EMBL" id="CAADFH010000037">
    <property type="protein sequence ID" value="VFJ94110.1"/>
    <property type="molecule type" value="Genomic_DNA"/>
</dbReference>
<feature type="site" description="Interaction with substrate tRNA" evidence="10">
    <location>
        <position position="109"/>
    </location>
</feature>
<evidence type="ECO:0000256" key="11">
    <source>
        <dbReference type="RuleBase" id="RU003783"/>
    </source>
</evidence>
<comment type="subunit">
    <text evidence="10">Monomer.</text>
</comment>
<comment type="caution">
    <text evidence="10">Lacks conserved residue(s) required for the propagation of feature annotation.</text>
</comment>
<evidence type="ECO:0000313" key="15">
    <source>
        <dbReference type="EMBL" id="VFJ94110.1"/>
    </source>
</evidence>
<dbReference type="InterPro" id="IPR039657">
    <property type="entry name" value="Dimethylallyltransferase"/>
</dbReference>
<evidence type="ECO:0000256" key="3">
    <source>
        <dbReference type="ARBA" id="ARBA00005842"/>
    </source>
</evidence>
<evidence type="ECO:0000313" key="16">
    <source>
        <dbReference type="EMBL" id="VFK17964.1"/>
    </source>
</evidence>
<evidence type="ECO:0000256" key="9">
    <source>
        <dbReference type="ARBA" id="ARBA00049563"/>
    </source>
</evidence>
<dbReference type="Gene3D" id="1.10.20.140">
    <property type="match status" value="1"/>
</dbReference>
<dbReference type="GO" id="GO:0052381">
    <property type="term" value="F:tRNA dimethylallyltransferase activity"/>
    <property type="evidence" value="ECO:0007669"/>
    <property type="project" value="UniProtKB-UniRule"/>
</dbReference>
<evidence type="ECO:0000256" key="12">
    <source>
        <dbReference type="RuleBase" id="RU003784"/>
    </source>
</evidence>
<keyword evidence="4 10" id="KW-0808">Transferase</keyword>
<evidence type="ECO:0000256" key="6">
    <source>
        <dbReference type="ARBA" id="ARBA00022741"/>
    </source>
</evidence>
<dbReference type="HAMAP" id="MF_00185">
    <property type="entry name" value="IPP_trans"/>
    <property type="match status" value="1"/>
</dbReference>
<dbReference type="EMBL" id="CAADFF010000033">
    <property type="protein sequence ID" value="VFJ92250.1"/>
    <property type="molecule type" value="Genomic_DNA"/>
</dbReference>
<evidence type="ECO:0000256" key="5">
    <source>
        <dbReference type="ARBA" id="ARBA00022694"/>
    </source>
</evidence>
<proteinExistence type="inferred from homology"/>
<dbReference type="Pfam" id="PF01715">
    <property type="entry name" value="IPPT"/>
    <property type="match status" value="1"/>
</dbReference>
<dbReference type="PANTHER" id="PTHR11088">
    <property type="entry name" value="TRNA DIMETHYLALLYLTRANSFERASE"/>
    <property type="match status" value="1"/>
</dbReference>
<keyword evidence="8 10" id="KW-0460">Magnesium</keyword>
<dbReference type="EMBL" id="CAADFN010000037">
    <property type="protein sequence ID" value="VFK17964.1"/>
    <property type="molecule type" value="Genomic_DNA"/>
</dbReference>
<name>A0A450UNS2_9GAMM</name>
<organism evidence="15">
    <name type="scientific">Candidatus Kentrum sp. LFY</name>
    <dbReference type="NCBI Taxonomy" id="2126342"/>
    <lineage>
        <taxon>Bacteria</taxon>
        <taxon>Pseudomonadati</taxon>
        <taxon>Pseudomonadota</taxon>
        <taxon>Gammaproteobacteria</taxon>
        <taxon>Candidatus Kentrum</taxon>
    </lineage>
</organism>
<comment type="similarity">
    <text evidence="3 10 13">Belongs to the IPP transferase family.</text>
</comment>
<dbReference type="AlphaFoldDB" id="A0A450UNS2"/>
<reference evidence="15" key="1">
    <citation type="submission" date="2019-02" db="EMBL/GenBank/DDBJ databases">
        <authorList>
            <person name="Gruber-Vodicka R. H."/>
            <person name="Seah K. B. B."/>
        </authorList>
    </citation>
    <scope>NUCLEOTIDE SEQUENCE</scope>
    <source>
        <strain evidence="16">BECK_BY7</strain>
        <strain evidence="15">BECK_M6</strain>
        <strain evidence="14">BECK_M7</strain>
    </source>
</reference>
<evidence type="ECO:0000256" key="13">
    <source>
        <dbReference type="RuleBase" id="RU003785"/>
    </source>
</evidence>
<keyword evidence="5 10" id="KW-0819">tRNA processing</keyword>
<feature type="binding site" evidence="10">
    <location>
        <begin position="18"/>
        <end position="25"/>
    </location>
    <ligand>
        <name>ATP</name>
        <dbReference type="ChEBI" id="CHEBI:30616"/>
    </ligand>
</feature>
<dbReference type="InterPro" id="IPR027417">
    <property type="entry name" value="P-loop_NTPase"/>
</dbReference>
<dbReference type="NCBIfam" id="TIGR00174">
    <property type="entry name" value="miaA"/>
    <property type="match status" value="1"/>
</dbReference>
<sequence length="328" mass="36862">MRFARSLVNKAPVIFLLGPTASGKTDIAVDLVRRLPLEIISVDSALVYRGLDIGTGKPKPDILAMAPHRLIDIRDPREVYSAADFVKDARRAIAEVEKSGRIPLLVGGTGLYFRALRRGLAPLPAANPAVRKRLAEQAERWGWHMLHRRLMEVDPLAAARIHPNDPQRIQRALEVYELTNSPMTVLLSRHSEYTLDRPVIQLALEPTDRLALQKRIATRFHAMLARGLVAEVQRLRARSDLHSDLPSMRAVGYRQVWNYLAGQISYPDMVATAIASTRQLAKRQLTWLRSEVHVTRFSCQDVGVLDKILRYLSKESLLKGNTPGVTMP</sequence>
<dbReference type="SUPFAM" id="SSF52540">
    <property type="entry name" value="P-loop containing nucleoside triphosphate hydrolases"/>
    <property type="match status" value="1"/>
</dbReference>
<evidence type="ECO:0000313" key="14">
    <source>
        <dbReference type="EMBL" id="VFJ92250.1"/>
    </source>
</evidence>
<keyword evidence="6 10" id="KW-0547">Nucleotide-binding</keyword>
<dbReference type="FunFam" id="1.10.20.140:FF:000001">
    <property type="entry name" value="tRNA dimethylallyltransferase"/>
    <property type="match status" value="1"/>
</dbReference>
<dbReference type="GO" id="GO:0005524">
    <property type="term" value="F:ATP binding"/>
    <property type="evidence" value="ECO:0007669"/>
    <property type="project" value="UniProtKB-UniRule"/>
</dbReference>
<dbReference type="InterPro" id="IPR018022">
    <property type="entry name" value="IPT"/>
</dbReference>
<protein>
    <recommendedName>
        <fullName evidence="10">tRNA dimethylallyltransferase</fullName>
        <ecNumber evidence="10">2.5.1.75</ecNumber>
    </recommendedName>
    <alternativeName>
        <fullName evidence="10">Dimethylallyl diphosphate:tRNA dimethylallyltransferase</fullName>
        <shortName evidence="10">DMAPP:tRNA dimethylallyltransferase</shortName>
        <shortName evidence="10">DMATase</shortName>
    </alternativeName>
    <alternativeName>
        <fullName evidence="10">Isopentenyl-diphosphate:tRNA isopentenyltransferase</fullName>
        <shortName evidence="10">IPP transferase</shortName>
        <shortName evidence="10">IPPT</shortName>
        <shortName evidence="10">IPTase</shortName>
    </alternativeName>
</protein>
<evidence type="ECO:0000256" key="1">
    <source>
        <dbReference type="ARBA" id="ARBA00001946"/>
    </source>
</evidence>
<feature type="region of interest" description="Interaction with substrate tRNA" evidence="10">
    <location>
        <begin position="43"/>
        <end position="46"/>
    </location>
</feature>
<comment type="catalytic activity">
    <reaction evidence="9 10 11">
        <text>adenosine(37) in tRNA + dimethylallyl diphosphate = N(6)-dimethylallyladenosine(37) in tRNA + diphosphate</text>
        <dbReference type="Rhea" id="RHEA:26482"/>
        <dbReference type="Rhea" id="RHEA-COMP:10162"/>
        <dbReference type="Rhea" id="RHEA-COMP:10375"/>
        <dbReference type="ChEBI" id="CHEBI:33019"/>
        <dbReference type="ChEBI" id="CHEBI:57623"/>
        <dbReference type="ChEBI" id="CHEBI:74411"/>
        <dbReference type="ChEBI" id="CHEBI:74415"/>
        <dbReference type="EC" id="2.5.1.75"/>
    </reaction>
</comment>
<feature type="region of interest" description="Interaction with substrate tRNA" evidence="10">
    <location>
        <begin position="167"/>
        <end position="171"/>
    </location>
</feature>
<dbReference type="PANTHER" id="PTHR11088:SF60">
    <property type="entry name" value="TRNA DIMETHYLALLYLTRANSFERASE"/>
    <property type="match status" value="1"/>
</dbReference>
<accession>A0A450UNS2</accession>